<dbReference type="Gene3D" id="2.130.10.10">
    <property type="entry name" value="YVTN repeat-like/Quinoprotein amine dehydrogenase"/>
    <property type="match status" value="2"/>
</dbReference>
<evidence type="ECO:0000256" key="8">
    <source>
        <dbReference type="ARBA" id="ARBA00023242"/>
    </source>
</evidence>
<dbReference type="GO" id="GO:0005737">
    <property type="term" value="C:cytoplasm"/>
    <property type="evidence" value="ECO:0007669"/>
    <property type="project" value="UniProtKB-SubCell"/>
</dbReference>
<keyword evidence="6" id="KW-0677">Repeat</keyword>
<evidence type="ECO:0000256" key="4">
    <source>
        <dbReference type="ARBA" id="ARBA00022490"/>
    </source>
</evidence>
<evidence type="ECO:0000256" key="6">
    <source>
        <dbReference type="ARBA" id="ARBA00022737"/>
    </source>
</evidence>
<evidence type="ECO:0000256" key="1">
    <source>
        <dbReference type="ARBA" id="ARBA00004123"/>
    </source>
</evidence>
<evidence type="ECO:0000256" key="5">
    <source>
        <dbReference type="ARBA" id="ARBA00022574"/>
    </source>
</evidence>
<evidence type="ECO:0000256" key="10">
    <source>
        <dbReference type="PROSITE-ProRule" id="PRU00221"/>
    </source>
</evidence>
<dbReference type="InterPro" id="IPR036322">
    <property type="entry name" value="WD40_repeat_dom_sf"/>
</dbReference>
<keyword evidence="7" id="KW-0833">Ubl conjugation pathway</keyword>
<evidence type="ECO:0000256" key="3">
    <source>
        <dbReference type="ARBA" id="ARBA00004906"/>
    </source>
</evidence>
<dbReference type="SMART" id="SM00320">
    <property type="entry name" value="WD40"/>
    <property type="match status" value="3"/>
</dbReference>
<dbReference type="PANTHER" id="PTHR19860">
    <property type="entry name" value="DDB1- AND CUL4-ASSOCIATED FACTOR 12-RELATED"/>
    <property type="match status" value="1"/>
</dbReference>
<dbReference type="Pfam" id="PF23760">
    <property type="entry name" value="Beta-prop_DCAF12"/>
    <property type="match status" value="1"/>
</dbReference>
<dbReference type="OrthoDB" id="9610195at2759"/>
<protein>
    <submittedName>
        <fullName evidence="12">WD-repeat protein-like protein</fullName>
    </submittedName>
</protein>
<keyword evidence="4" id="KW-0963">Cytoplasm</keyword>
<dbReference type="InterPro" id="IPR015943">
    <property type="entry name" value="WD40/YVTN_repeat-like_dom_sf"/>
</dbReference>
<dbReference type="InterPro" id="IPR051191">
    <property type="entry name" value="DCAF12"/>
</dbReference>
<evidence type="ECO:0000313" key="13">
    <source>
        <dbReference type="Proteomes" id="UP000285301"/>
    </source>
</evidence>
<dbReference type="AlphaFoldDB" id="A0A3S3PG03"/>
<dbReference type="Proteomes" id="UP000285301">
    <property type="component" value="Unassembled WGS sequence"/>
</dbReference>
<sequence length="499" mass="56133">MASVKKIAINRKRAPVSKDFNSLNLKDRLIFKEKFTRLKELSNIVLGNVESCESSSTSSRQDSAAGGSEQVIRKLEEKQALLTKLLHDLQYLEYKYLNGGQSVKQKSSCVVDYIHSRMMGNDKLQNASITKEFGINHLLVNCLLKETNFKLNGINKVFCSQWLSDRQIVFGTKCNKVMLLDVKTGKIFRIPSLKSSALSKPPENSCGIHSIEINPSRTLLATGGDNPNDIAIYKLPTLDPLCVGEGAHSDWTFDLAWLDDQFLVSGSRDSTLALWRVDPENEKLVTQRSFPNYYTMNPLLIKHCKEAEKIRAVIFNENALDVVALSLNAQIHVLDAQTLKIKNNKRLPFLEENVCLSYDLKHNLYAIGSKSNVSLLDSRTLEPTTTILSKYRNQGVRSVSFTGNILTIGTGCGIVLFYDVNANKYIEKSDTMYKQENFVKLKATKGWEKRDEILAEYINFSDWEPAVYTHQYDKTGTRIFAAGGPLPANMQGSYAGLWD</sequence>
<organism evidence="12 13">
    <name type="scientific">Dinothrombium tinctorium</name>
    <dbReference type="NCBI Taxonomy" id="1965070"/>
    <lineage>
        <taxon>Eukaryota</taxon>
        <taxon>Metazoa</taxon>
        <taxon>Ecdysozoa</taxon>
        <taxon>Arthropoda</taxon>
        <taxon>Chelicerata</taxon>
        <taxon>Arachnida</taxon>
        <taxon>Acari</taxon>
        <taxon>Acariformes</taxon>
        <taxon>Trombidiformes</taxon>
        <taxon>Prostigmata</taxon>
        <taxon>Anystina</taxon>
        <taxon>Parasitengona</taxon>
        <taxon>Trombidioidea</taxon>
        <taxon>Trombidiidae</taxon>
        <taxon>Dinothrombium</taxon>
    </lineage>
</organism>
<evidence type="ECO:0000256" key="9">
    <source>
        <dbReference type="ARBA" id="ARBA00038022"/>
    </source>
</evidence>
<comment type="subcellular location">
    <subcellularLocation>
        <location evidence="2">Cytoplasm</location>
    </subcellularLocation>
    <subcellularLocation>
        <location evidence="1">Nucleus</location>
    </subcellularLocation>
</comment>
<keyword evidence="8" id="KW-0539">Nucleus</keyword>
<dbReference type="PANTHER" id="PTHR19860:SF16">
    <property type="entry name" value="DDB1- AND CUL4-ASSOCIATED FACTOR 12"/>
    <property type="match status" value="1"/>
</dbReference>
<comment type="pathway">
    <text evidence="3">Protein modification; protein ubiquitination.</text>
</comment>
<proteinExistence type="inferred from homology"/>
<dbReference type="GO" id="GO:0080008">
    <property type="term" value="C:Cul4-RING E3 ubiquitin ligase complex"/>
    <property type="evidence" value="ECO:0007669"/>
    <property type="project" value="TreeGrafter"/>
</dbReference>
<keyword evidence="5 10" id="KW-0853">WD repeat</keyword>
<feature type="domain" description="DDB1- and CUL4-associated factor 12 beta-propeller" evidence="11">
    <location>
        <begin position="143"/>
        <end position="498"/>
    </location>
</feature>
<evidence type="ECO:0000259" key="11">
    <source>
        <dbReference type="Pfam" id="PF23760"/>
    </source>
</evidence>
<gene>
    <name evidence="12" type="ORF">B4U79_15919</name>
</gene>
<dbReference type="SUPFAM" id="SSF50978">
    <property type="entry name" value="WD40 repeat-like"/>
    <property type="match status" value="1"/>
</dbReference>
<dbReference type="EMBL" id="NCKU01011898">
    <property type="protein sequence ID" value="RWS00275.1"/>
    <property type="molecule type" value="Genomic_DNA"/>
</dbReference>
<name>A0A3S3PG03_9ACAR</name>
<dbReference type="PROSITE" id="PS50082">
    <property type="entry name" value="WD_REPEATS_2"/>
    <property type="match status" value="1"/>
</dbReference>
<keyword evidence="13" id="KW-1185">Reference proteome</keyword>
<feature type="repeat" description="WD" evidence="10">
    <location>
        <begin position="245"/>
        <end position="285"/>
    </location>
</feature>
<evidence type="ECO:0000313" key="12">
    <source>
        <dbReference type="EMBL" id="RWS00275.1"/>
    </source>
</evidence>
<dbReference type="STRING" id="1965070.A0A3S3PG03"/>
<comment type="caution">
    <text evidence="12">The sequence shown here is derived from an EMBL/GenBank/DDBJ whole genome shotgun (WGS) entry which is preliminary data.</text>
</comment>
<dbReference type="InterPro" id="IPR001680">
    <property type="entry name" value="WD40_rpt"/>
</dbReference>
<accession>A0A3S3PG03</accession>
<comment type="similarity">
    <text evidence="9">Belongs to the WD repeat DCAF12 family.</text>
</comment>
<evidence type="ECO:0000256" key="7">
    <source>
        <dbReference type="ARBA" id="ARBA00022786"/>
    </source>
</evidence>
<evidence type="ECO:0000256" key="2">
    <source>
        <dbReference type="ARBA" id="ARBA00004496"/>
    </source>
</evidence>
<dbReference type="GO" id="GO:0005634">
    <property type="term" value="C:nucleus"/>
    <property type="evidence" value="ECO:0007669"/>
    <property type="project" value="UniProtKB-SubCell"/>
</dbReference>
<dbReference type="InterPro" id="IPR056151">
    <property type="entry name" value="Beta-prop_DCAF12"/>
</dbReference>
<reference evidence="12 13" key="1">
    <citation type="journal article" date="2018" name="Gigascience">
        <title>Genomes of trombidid mites reveal novel predicted allergens and laterally-transferred genes associated with secondary metabolism.</title>
        <authorList>
            <person name="Dong X."/>
            <person name="Chaisiri K."/>
            <person name="Xia D."/>
            <person name="Armstrong S.D."/>
            <person name="Fang Y."/>
            <person name="Donnelly M.J."/>
            <person name="Kadowaki T."/>
            <person name="McGarry J.W."/>
            <person name="Darby A.C."/>
            <person name="Makepeace B.L."/>
        </authorList>
    </citation>
    <scope>NUCLEOTIDE SEQUENCE [LARGE SCALE GENOMIC DNA]</scope>
    <source>
        <strain evidence="12">UoL-WK</strain>
    </source>
</reference>